<dbReference type="Gene3D" id="3.10.50.30">
    <property type="entry name" value="Transcription elongation factor, GreA/GreB, C-terminal domain"/>
    <property type="match status" value="1"/>
</dbReference>
<dbReference type="GO" id="GO:0016301">
    <property type="term" value="F:kinase activity"/>
    <property type="evidence" value="ECO:0007669"/>
    <property type="project" value="UniProtKB-KW"/>
</dbReference>
<dbReference type="EMBL" id="CP017641">
    <property type="protein sequence ID" value="APZ94260.1"/>
    <property type="molecule type" value="Genomic_DNA"/>
</dbReference>
<dbReference type="GO" id="GO:0003677">
    <property type="term" value="F:DNA binding"/>
    <property type="evidence" value="ECO:0007669"/>
    <property type="project" value="InterPro"/>
</dbReference>
<dbReference type="RefSeq" id="WP_077025592.1">
    <property type="nucleotide sequence ID" value="NZ_CP017641.1"/>
</dbReference>
<dbReference type="Pfam" id="PF14760">
    <property type="entry name" value="Rnk_N"/>
    <property type="match status" value="1"/>
</dbReference>
<organism evidence="3 4">
    <name type="scientific">Fuerstiella marisgermanici</name>
    <dbReference type="NCBI Taxonomy" id="1891926"/>
    <lineage>
        <taxon>Bacteria</taxon>
        <taxon>Pseudomonadati</taxon>
        <taxon>Planctomycetota</taxon>
        <taxon>Planctomycetia</taxon>
        <taxon>Planctomycetales</taxon>
        <taxon>Planctomycetaceae</taxon>
        <taxon>Fuerstiella</taxon>
    </lineage>
</organism>
<dbReference type="GO" id="GO:0070063">
    <property type="term" value="F:RNA polymerase binding"/>
    <property type="evidence" value="ECO:0007669"/>
    <property type="project" value="InterPro"/>
</dbReference>
<gene>
    <name evidence="3" type="primary">rnk_2</name>
    <name evidence="3" type="ORF">Fuma_03885</name>
</gene>
<evidence type="ECO:0000313" key="3">
    <source>
        <dbReference type="EMBL" id="APZ94260.1"/>
    </source>
</evidence>
<dbReference type="InterPro" id="IPR036953">
    <property type="entry name" value="GreA/GreB_C_sf"/>
</dbReference>
<dbReference type="GO" id="GO:0006354">
    <property type="term" value="P:DNA-templated transcription elongation"/>
    <property type="evidence" value="ECO:0007669"/>
    <property type="project" value="TreeGrafter"/>
</dbReference>
<reference evidence="3 4" key="1">
    <citation type="journal article" date="2016" name="Front. Microbiol.">
        <title>Fuerstia marisgermanicae gen. nov., sp. nov., an Unusual Member of the Phylum Planctomycetes from the German Wadden Sea.</title>
        <authorList>
            <person name="Kohn T."/>
            <person name="Heuer A."/>
            <person name="Jogler M."/>
            <person name="Vollmers J."/>
            <person name="Boedeker C."/>
            <person name="Bunk B."/>
            <person name="Rast P."/>
            <person name="Borchert D."/>
            <person name="Glockner I."/>
            <person name="Freese H.M."/>
            <person name="Klenk H.P."/>
            <person name="Overmann J."/>
            <person name="Kaster A.K."/>
            <person name="Rohde M."/>
            <person name="Wiegand S."/>
            <person name="Jogler C."/>
        </authorList>
    </citation>
    <scope>NUCLEOTIDE SEQUENCE [LARGE SCALE GENOMIC DNA]</scope>
    <source>
        <strain evidence="3 4">NH11</strain>
    </source>
</reference>
<sequence>MARRKIVITRDDLQHLQYVLNTDVTSGISEKPYLRALRGELDKASVVASDKVPPSVVTMNSTVRLRHMKDREEDVYTLVYPNDADISARRLSVLAPIGTAILGNRVGDSVKWEVPSGTIRVRIEELLYQPECDGMLV</sequence>
<dbReference type="STRING" id="1891926.Fuma_03885"/>
<evidence type="ECO:0000259" key="2">
    <source>
        <dbReference type="Pfam" id="PF14760"/>
    </source>
</evidence>
<protein>
    <submittedName>
        <fullName evidence="3">Regulator of nucleoside diphosphate kinase</fullName>
    </submittedName>
</protein>
<evidence type="ECO:0000259" key="1">
    <source>
        <dbReference type="Pfam" id="PF01272"/>
    </source>
</evidence>
<dbReference type="SUPFAM" id="SSF54534">
    <property type="entry name" value="FKBP-like"/>
    <property type="match status" value="1"/>
</dbReference>
<feature type="domain" description="Transcription elongation factor GreA/GreB C-terminal" evidence="1">
    <location>
        <begin position="54"/>
        <end position="126"/>
    </location>
</feature>
<dbReference type="KEGG" id="fmr:Fuma_03885"/>
<evidence type="ECO:0000313" key="4">
    <source>
        <dbReference type="Proteomes" id="UP000187735"/>
    </source>
</evidence>
<dbReference type="PANTHER" id="PTHR30437">
    <property type="entry name" value="TRANSCRIPTION ELONGATION FACTOR GREA"/>
    <property type="match status" value="1"/>
</dbReference>
<dbReference type="NCBIfam" id="NF004396">
    <property type="entry name" value="PRK05753.1"/>
    <property type="match status" value="1"/>
</dbReference>
<proteinExistence type="predicted"/>
<keyword evidence="3" id="KW-0808">Transferase</keyword>
<dbReference type="InterPro" id="IPR023459">
    <property type="entry name" value="Tscrpt_elong_fac_GreA/B_fam"/>
</dbReference>
<dbReference type="OrthoDB" id="192847at2"/>
<dbReference type="AlphaFoldDB" id="A0A1P8WJN0"/>
<dbReference type="GO" id="GO:0032784">
    <property type="term" value="P:regulation of DNA-templated transcription elongation"/>
    <property type="evidence" value="ECO:0007669"/>
    <property type="project" value="InterPro"/>
</dbReference>
<name>A0A1P8WJN0_9PLAN</name>
<keyword evidence="4" id="KW-1185">Reference proteome</keyword>
<dbReference type="Proteomes" id="UP000187735">
    <property type="component" value="Chromosome"/>
</dbReference>
<dbReference type="PANTHER" id="PTHR30437:SF5">
    <property type="entry name" value="REGULATOR OF NUCLEOSIDE DIPHOSPHATE KINASE"/>
    <property type="match status" value="1"/>
</dbReference>
<feature type="domain" description="Regulator of nucleoside diphosphate kinase N-terminal" evidence="2">
    <location>
        <begin position="4"/>
        <end position="47"/>
    </location>
</feature>
<keyword evidence="3" id="KW-0418">Kinase</keyword>
<dbReference type="Pfam" id="PF01272">
    <property type="entry name" value="GreA_GreB"/>
    <property type="match status" value="1"/>
</dbReference>
<dbReference type="InterPro" id="IPR001437">
    <property type="entry name" value="Tscrpt_elong_fac_GreA/B_C"/>
</dbReference>
<dbReference type="InterPro" id="IPR029462">
    <property type="entry name" value="Rnk_N"/>
</dbReference>
<accession>A0A1P8WJN0</accession>